<evidence type="ECO:0000256" key="14">
    <source>
        <dbReference type="ARBA" id="ARBA00044893"/>
    </source>
</evidence>
<keyword evidence="6 26" id="KW-1133">Transmembrane helix</keyword>
<evidence type="ECO:0000256" key="18">
    <source>
        <dbReference type="ARBA" id="ARBA00044903"/>
    </source>
</evidence>
<organism evidence="27 28">
    <name type="scientific">Anaplasma phagocytophilum str. NCH-1</name>
    <dbReference type="NCBI Taxonomy" id="1359161"/>
    <lineage>
        <taxon>Bacteria</taxon>
        <taxon>Pseudomonadati</taxon>
        <taxon>Pseudomonadota</taxon>
        <taxon>Alphaproteobacteria</taxon>
        <taxon>Rickettsiales</taxon>
        <taxon>Anaplasmataceae</taxon>
        <taxon>Anaplasma</taxon>
        <taxon>phagocytophilum group</taxon>
    </lineage>
</organism>
<comment type="function">
    <text evidence="24">Lysosomal dipeptide uniporter that selectively exports lysine, arginine or histidine-containing dipeptides with a net positive charge from the lysosome lumen into the cytosol. Could play a role in a specific type of protein O-glycosylation indirectly regulating macrophages migration and tissue invasion. Also essential for liver homeostasis.</text>
</comment>
<dbReference type="InterPro" id="IPR036259">
    <property type="entry name" value="MFS_trans_sf"/>
</dbReference>
<feature type="transmembrane region" description="Helical" evidence="26">
    <location>
        <begin position="338"/>
        <end position="364"/>
    </location>
</feature>
<comment type="catalytic activity">
    <reaction evidence="12">
        <text>L-alpha-aminoacyl-L-histidine(out) = L-alpha-aminoacyl-L-histidine(in)</text>
        <dbReference type="Rhea" id="RHEA:79375"/>
        <dbReference type="ChEBI" id="CHEBI:229967"/>
    </reaction>
</comment>
<dbReference type="Proteomes" id="UP000033754">
    <property type="component" value="Unassembled WGS sequence"/>
</dbReference>
<evidence type="ECO:0000256" key="19">
    <source>
        <dbReference type="ARBA" id="ARBA00044912"/>
    </source>
</evidence>
<dbReference type="PATRIC" id="fig|1359161.3.peg.314"/>
<evidence type="ECO:0000313" key="27">
    <source>
        <dbReference type="EMBL" id="KJV68626.1"/>
    </source>
</evidence>
<reference evidence="27 28" key="1">
    <citation type="submission" date="2015-01" db="EMBL/GenBank/DDBJ databases">
        <title>Genome Sequencing of Rickettsiales.</title>
        <authorList>
            <person name="Daugherty S.C."/>
            <person name="Su Q."/>
            <person name="Abolude K."/>
            <person name="Beier-Sexton M."/>
            <person name="Carlyon J.A."/>
            <person name="Carter R."/>
            <person name="Day N.P."/>
            <person name="Dumler S.J."/>
            <person name="Dyachenko V."/>
            <person name="Godinez A."/>
            <person name="Kurtti T.J."/>
            <person name="Lichay M."/>
            <person name="Mullins K.E."/>
            <person name="Ott S."/>
            <person name="Pappas-Brown V."/>
            <person name="Paris D.H."/>
            <person name="Patel P."/>
            <person name="Richards A.L."/>
            <person name="Sadzewicz L."/>
            <person name="Sears K."/>
            <person name="Seidman D."/>
            <person name="Sengamalay N."/>
            <person name="Stenos J."/>
            <person name="Tallon L.J."/>
            <person name="Vincent G."/>
            <person name="Fraser C.M."/>
            <person name="Munderloh U."/>
            <person name="Dunning-Hotopp J.C."/>
        </authorList>
    </citation>
    <scope>NUCLEOTIDE SEQUENCE [LARGE SCALE GENOMIC DNA]</scope>
    <source>
        <strain evidence="27 28">NCH-1</strain>
    </source>
</reference>
<evidence type="ECO:0000256" key="26">
    <source>
        <dbReference type="SAM" id="Phobius"/>
    </source>
</evidence>
<comment type="catalytic activity">
    <reaction evidence="13">
        <text>L-lysyl-L-alpha-amino acid(out) = L-lysyl-L-alpha-amino acid(in)</text>
        <dbReference type="Rhea" id="RHEA:79387"/>
        <dbReference type="ChEBI" id="CHEBI:229965"/>
    </reaction>
</comment>
<evidence type="ECO:0000256" key="13">
    <source>
        <dbReference type="ARBA" id="ARBA00044891"/>
    </source>
</evidence>
<evidence type="ECO:0000256" key="17">
    <source>
        <dbReference type="ARBA" id="ARBA00044900"/>
    </source>
</evidence>
<evidence type="ECO:0000256" key="4">
    <source>
        <dbReference type="ARBA" id="ARBA00022448"/>
    </source>
</evidence>
<evidence type="ECO:0000256" key="6">
    <source>
        <dbReference type="ARBA" id="ARBA00022989"/>
    </source>
</evidence>
<evidence type="ECO:0000256" key="11">
    <source>
        <dbReference type="ARBA" id="ARBA00044881"/>
    </source>
</evidence>
<comment type="catalytic activity">
    <reaction evidence="16">
        <text>L-arginyl-L-alpha-amino acid(out) = L-arginyl-L-alpha-amino acid(in)</text>
        <dbReference type="Rhea" id="RHEA:79371"/>
        <dbReference type="ChEBI" id="CHEBI:84315"/>
    </reaction>
</comment>
<feature type="transmembrane region" description="Helical" evidence="26">
    <location>
        <begin position="210"/>
        <end position="228"/>
    </location>
</feature>
<keyword evidence="8" id="KW-0458">Lysosome</keyword>
<evidence type="ECO:0000256" key="23">
    <source>
        <dbReference type="ARBA" id="ARBA00045018"/>
    </source>
</evidence>
<dbReference type="EMBL" id="LANT01000001">
    <property type="protein sequence ID" value="KJV68626.1"/>
    <property type="molecule type" value="Genomic_DNA"/>
</dbReference>
<evidence type="ECO:0000256" key="16">
    <source>
        <dbReference type="ARBA" id="ARBA00044899"/>
    </source>
</evidence>
<comment type="catalytic activity">
    <reaction evidence="21">
        <text>L-lysyl-glycine(out) = L-lysyl-glycine(in)</text>
        <dbReference type="Rhea" id="RHEA:79407"/>
        <dbReference type="ChEBI" id="CHEBI:191202"/>
    </reaction>
</comment>
<keyword evidence="4" id="KW-0813">Transport</keyword>
<evidence type="ECO:0000256" key="24">
    <source>
        <dbReference type="ARBA" id="ARBA00045709"/>
    </source>
</evidence>
<keyword evidence="5 26" id="KW-0812">Transmembrane</keyword>
<comment type="catalytic activity">
    <reaction evidence="11">
        <text>L-alpha-aminoacyl-L-arginine(out) = L-alpha-aminoacyl-L-arginine(in)</text>
        <dbReference type="Rhea" id="RHEA:79367"/>
        <dbReference type="ChEBI" id="CHEBI:229968"/>
    </reaction>
</comment>
<proteinExistence type="inferred from homology"/>
<gene>
    <name evidence="27" type="ORF">EPHNCH_0303</name>
</gene>
<dbReference type="Pfam" id="PF07690">
    <property type="entry name" value="MFS_1"/>
    <property type="match status" value="1"/>
</dbReference>
<feature type="transmembrane region" description="Helical" evidence="26">
    <location>
        <begin position="170"/>
        <end position="190"/>
    </location>
</feature>
<name>A0A0F3NLI4_ANAPH</name>
<dbReference type="GO" id="GO:0005765">
    <property type="term" value="C:lysosomal membrane"/>
    <property type="evidence" value="ECO:0007669"/>
    <property type="project" value="UniProtKB-SubCell"/>
</dbReference>
<comment type="catalytic activity">
    <reaction evidence="15">
        <text>L-aspartyl-L-lysine(out) = L-aspartyl-L-lysine(in)</text>
        <dbReference type="Rhea" id="RHEA:79411"/>
        <dbReference type="ChEBI" id="CHEBI:229953"/>
    </reaction>
</comment>
<feature type="transmembrane region" description="Helical" evidence="26">
    <location>
        <begin position="248"/>
        <end position="270"/>
    </location>
</feature>
<protein>
    <recommendedName>
        <fullName evidence="22">Lysosomal dipeptide transporter MFSD1</fullName>
    </recommendedName>
    <alternativeName>
        <fullName evidence="23">Major facilitator superfamily domain-containing protein 1</fullName>
    </alternativeName>
</protein>
<accession>A0A0F3NLI4</accession>
<evidence type="ECO:0000256" key="22">
    <source>
        <dbReference type="ARBA" id="ARBA00044985"/>
    </source>
</evidence>
<feature type="transmembrane region" description="Helical" evidence="26">
    <location>
        <begin position="282"/>
        <end position="300"/>
    </location>
</feature>
<evidence type="ECO:0000256" key="2">
    <source>
        <dbReference type="ARBA" id="ARBA00004429"/>
    </source>
</evidence>
<keyword evidence="7 26" id="KW-0472">Membrane</keyword>
<feature type="transmembrane region" description="Helical" evidence="26">
    <location>
        <begin position="136"/>
        <end position="158"/>
    </location>
</feature>
<dbReference type="GO" id="GO:0005886">
    <property type="term" value="C:plasma membrane"/>
    <property type="evidence" value="ECO:0007669"/>
    <property type="project" value="UniProtKB-SubCell"/>
</dbReference>
<evidence type="ECO:0000256" key="1">
    <source>
        <dbReference type="ARBA" id="ARBA00004155"/>
    </source>
</evidence>
<comment type="catalytic activity">
    <reaction evidence="10">
        <text>L-histidyl-glycine(out) = L-histidyl-glycine(in)</text>
        <dbReference type="Rhea" id="RHEA:79395"/>
        <dbReference type="ChEBI" id="CHEBI:229957"/>
    </reaction>
</comment>
<evidence type="ECO:0000256" key="7">
    <source>
        <dbReference type="ARBA" id="ARBA00023136"/>
    </source>
</evidence>
<dbReference type="SUPFAM" id="SSF103473">
    <property type="entry name" value="MFS general substrate transporter"/>
    <property type="match status" value="1"/>
</dbReference>
<comment type="catalytic activity">
    <reaction evidence="18">
        <text>L-arginyl-glycine(out) = L-arginyl-glycine(in)</text>
        <dbReference type="Rhea" id="RHEA:79391"/>
        <dbReference type="ChEBI" id="CHEBI:229955"/>
    </reaction>
</comment>
<evidence type="ECO:0000313" key="28">
    <source>
        <dbReference type="Proteomes" id="UP000033754"/>
    </source>
</evidence>
<evidence type="ECO:0000256" key="5">
    <source>
        <dbReference type="ARBA" id="ARBA00022692"/>
    </source>
</evidence>
<dbReference type="InterPro" id="IPR011701">
    <property type="entry name" value="MFS"/>
</dbReference>
<evidence type="ECO:0000256" key="10">
    <source>
        <dbReference type="ARBA" id="ARBA00044878"/>
    </source>
</evidence>
<dbReference type="InterPro" id="IPR052187">
    <property type="entry name" value="MFSD1"/>
</dbReference>
<sequence length="413" mass="44459">MAVRGEGAGLASRGFFAWFLIAMFYALQYVFRVMPNTFSGIIMEKYGVGAFSLGQFSAFYYLGYTAAHIPLGILIDRYGPKRIVPVCMFLTVLGVLPLMFNSWELVQCGRIVTGLGSAAAALSVFKVSNMYFGKRFAIMTSIAMVIGFLGAMYGGMPVLSLTEEHGWKTVLLFLIGSGCALAMLSAFVFYDTQSSQEKSGFIKQIKQVLCNKKLLVISLLGGFMIGSLEGFADGWATAFLTEVCGISYQYASILPSTVFVGSCLGSLAFSFMLNRSVDGFKIIIYCGGFTVLAFGLMLMGHCGTGISAFVLLLIIGISSAYQLVTVCQAISYVGPESVALATAVSNMIIMVFGYFFHTAIAAIVNAYWDGAMSDGHAIYGSDVLVKSMAVVPLGALIGMLGVWIFKLREKQAE</sequence>
<dbReference type="PANTHER" id="PTHR23512:SF3">
    <property type="entry name" value="MAJOR FACILITATOR SUPERFAMILY DOMAIN-CONTAINING PROTEIN 1"/>
    <property type="match status" value="1"/>
</dbReference>
<evidence type="ECO:0000256" key="21">
    <source>
        <dbReference type="ARBA" id="ARBA00044924"/>
    </source>
</evidence>
<dbReference type="CDD" id="cd06174">
    <property type="entry name" value="MFS"/>
    <property type="match status" value="1"/>
</dbReference>
<comment type="catalytic activity">
    <reaction evidence="14">
        <text>L-alpha-aminoacyl-L-lysine(out) = L-alpha-aminoacyl-L-lysine(in)</text>
        <dbReference type="Rhea" id="RHEA:79383"/>
        <dbReference type="ChEBI" id="CHEBI:229966"/>
    </reaction>
</comment>
<dbReference type="AlphaFoldDB" id="A0A0F3NLI4"/>
<comment type="catalytic activity">
    <reaction evidence="17">
        <text>L-lysyl-L-lysine(out) = L-lysyl-L-lysine(in)</text>
        <dbReference type="Rhea" id="RHEA:79403"/>
        <dbReference type="ChEBI" id="CHEBI:229956"/>
    </reaction>
</comment>
<comment type="subunit">
    <text evidence="25">Homodimer. Interacts with lysosomal protein GLMP (via lumenal domain); the interaction starts while both proteins are still in the endoplasmic reticulum and is required for stabilization of MFSD1 in lysosomes but has no direct effect on its targeting to lysosomes or transporter activity.</text>
</comment>
<comment type="catalytic activity">
    <reaction evidence="20">
        <text>L-alanyl-L-lysine(out) = L-alanyl-L-lysine(in)</text>
        <dbReference type="Rhea" id="RHEA:79415"/>
        <dbReference type="ChEBI" id="CHEBI:192470"/>
    </reaction>
</comment>
<evidence type="ECO:0000256" key="15">
    <source>
        <dbReference type="ARBA" id="ARBA00044898"/>
    </source>
</evidence>
<feature type="transmembrane region" description="Helical" evidence="26">
    <location>
        <begin position="384"/>
        <end position="405"/>
    </location>
</feature>
<evidence type="ECO:0000256" key="8">
    <source>
        <dbReference type="ARBA" id="ARBA00023228"/>
    </source>
</evidence>
<comment type="subcellular location">
    <subcellularLocation>
        <location evidence="2">Cell inner membrane</location>
        <topology evidence="2">Multi-pass membrane protein</topology>
    </subcellularLocation>
    <subcellularLocation>
        <location evidence="1">Lysosome membrane</location>
        <topology evidence="1">Multi-pass membrane protein</topology>
    </subcellularLocation>
</comment>
<feature type="transmembrane region" description="Helical" evidence="26">
    <location>
        <begin position="15"/>
        <end position="34"/>
    </location>
</feature>
<evidence type="ECO:0000256" key="12">
    <source>
        <dbReference type="ARBA" id="ARBA00044884"/>
    </source>
</evidence>
<evidence type="ECO:0000256" key="20">
    <source>
        <dbReference type="ARBA" id="ARBA00044919"/>
    </source>
</evidence>
<dbReference type="PANTHER" id="PTHR23512">
    <property type="entry name" value="MAJOR FACILITATOR SUPERFAMILY DOMAIN-CONTAINING PROTEIN 1"/>
    <property type="match status" value="1"/>
</dbReference>
<comment type="catalytic activity">
    <reaction evidence="19">
        <text>L-histidyl-L-alpha-amino acid(out) = L-histidyl-L-alpha-amino acid(in)</text>
        <dbReference type="Rhea" id="RHEA:79379"/>
        <dbReference type="ChEBI" id="CHEBI:229964"/>
    </reaction>
</comment>
<comment type="similarity">
    <text evidence="3">Belongs to the major facilitator superfamily.</text>
</comment>
<evidence type="ECO:0000256" key="3">
    <source>
        <dbReference type="ARBA" id="ARBA00008335"/>
    </source>
</evidence>
<evidence type="ECO:0000256" key="9">
    <source>
        <dbReference type="ARBA" id="ARBA00044876"/>
    </source>
</evidence>
<feature type="transmembrane region" description="Helical" evidence="26">
    <location>
        <begin position="83"/>
        <end position="100"/>
    </location>
</feature>
<dbReference type="Gene3D" id="1.20.1250.20">
    <property type="entry name" value="MFS general substrate transporter like domains"/>
    <property type="match status" value="2"/>
</dbReference>
<feature type="transmembrane region" description="Helical" evidence="26">
    <location>
        <begin position="306"/>
        <end position="326"/>
    </location>
</feature>
<comment type="catalytic activity">
    <reaction evidence="9">
        <text>L-lysyl-L-alanine(out) = L-lysyl-L-alanine(in)</text>
        <dbReference type="Rhea" id="RHEA:79399"/>
        <dbReference type="ChEBI" id="CHEBI:229954"/>
    </reaction>
</comment>
<evidence type="ECO:0000256" key="25">
    <source>
        <dbReference type="ARBA" id="ARBA00046376"/>
    </source>
</evidence>
<dbReference type="GO" id="GO:0022857">
    <property type="term" value="F:transmembrane transporter activity"/>
    <property type="evidence" value="ECO:0007669"/>
    <property type="project" value="InterPro"/>
</dbReference>
<comment type="caution">
    <text evidence="27">The sequence shown here is derived from an EMBL/GenBank/DDBJ whole genome shotgun (WGS) entry which is preliminary data.</text>
</comment>